<accession>A0A7D4BFU2</accession>
<dbReference type="Proteomes" id="UP000503088">
    <property type="component" value="Chromosome"/>
</dbReference>
<organism evidence="2 3">
    <name type="scientific">Kroppenstedtia pulmonis</name>
    <dbReference type="NCBI Taxonomy" id="1380685"/>
    <lineage>
        <taxon>Bacteria</taxon>
        <taxon>Bacillati</taxon>
        <taxon>Bacillota</taxon>
        <taxon>Bacilli</taxon>
        <taxon>Bacillales</taxon>
        <taxon>Thermoactinomycetaceae</taxon>
        <taxon>Kroppenstedtia</taxon>
    </lineage>
</organism>
<reference evidence="2 3" key="1">
    <citation type="submission" date="2020-01" db="EMBL/GenBank/DDBJ databases">
        <authorList>
            <person name="Gulvik C.A."/>
            <person name="Batra D.G."/>
        </authorList>
    </citation>
    <scope>NUCLEOTIDE SEQUENCE [LARGE SCALE GENOMIC DNA]</scope>
    <source>
        <strain evidence="2 3">W9323</strain>
    </source>
</reference>
<dbReference type="RefSeq" id="WP_173222470.1">
    <property type="nucleotide sequence ID" value="NZ_CP048104.1"/>
</dbReference>
<evidence type="ECO:0000313" key="2">
    <source>
        <dbReference type="EMBL" id="QKG84612.1"/>
    </source>
</evidence>
<dbReference type="AlphaFoldDB" id="A0A7D4BFU2"/>
<name>A0A7D4BFU2_9BACL</name>
<dbReference type="KEGG" id="kpul:GXN76_09055"/>
<keyword evidence="3" id="KW-1185">Reference proteome</keyword>
<dbReference type="EMBL" id="CP048104">
    <property type="protein sequence ID" value="QKG84612.1"/>
    <property type="molecule type" value="Genomic_DNA"/>
</dbReference>
<evidence type="ECO:0000313" key="3">
    <source>
        <dbReference type="Proteomes" id="UP000503088"/>
    </source>
</evidence>
<protein>
    <submittedName>
        <fullName evidence="2">Uncharacterized protein</fullName>
    </submittedName>
</protein>
<gene>
    <name evidence="2" type="ORF">GXN76_09055</name>
</gene>
<proteinExistence type="predicted"/>
<evidence type="ECO:0000256" key="1">
    <source>
        <dbReference type="SAM" id="MobiDB-lite"/>
    </source>
</evidence>
<feature type="region of interest" description="Disordered" evidence="1">
    <location>
        <begin position="52"/>
        <end position="76"/>
    </location>
</feature>
<sequence>MAQSLMRIFRILWPIVRSRRCLSGNGVAFAYDSIQLARTIADLESTPVTLPKRSGTEPWIGSGGSEGEEINLSQEK</sequence>